<evidence type="ECO:0000256" key="2">
    <source>
        <dbReference type="ARBA" id="ARBA00006897"/>
    </source>
</evidence>
<evidence type="ECO:0000313" key="21">
    <source>
        <dbReference type="Proteomes" id="UP000310685"/>
    </source>
</evidence>
<proteinExistence type="inferred from homology"/>
<dbReference type="EMBL" id="SPRX01000035">
    <property type="protein sequence ID" value="TIC64301.1"/>
    <property type="molecule type" value="Genomic_DNA"/>
</dbReference>
<evidence type="ECO:0000313" key="18">
    <source>
        <dbReference type="Proteomes" id="UP000305362"/>
    </source>
</evidence>
<dbReference type="GO" id="GO:0005789">
    <property type="term" value="C:endoplasmic reticulum membrane"/>
    <property type="evidence" value="ECO:0007669"/>
    <property type="project" value="UniProtKB-SubCell"/>
</dbReference>
<accession>A0A4T0NR86</accession>
<dbReference type="Proteomes" id="UP000305362">
    <property type="component" value="Unassembled WGS sequence"/>
</dbReference>
<dbReference type="EC" id="3.4.26.1" evidence="10"/>
<dbReference type="Proteomes" id="UP000310685">
    <property type="component" value="Unassembled WGS sequence"/>
</dbReference>
<gene>
    <name evidence="17" type="ORF">E3Q01_02850</name>
    <name evidence="16" type="ORF">E3Q03_04052</name>
    <name evidence="15" type="ORF">E3Q10_02707</name>
    <name evidence="14" type="ORF">E3Q17_02684</name>
    <name evidence="13" type="ORF">E3Q22_02031</name>
</gene>
<evidence type="ECO:0000256" key="7">
    <source>
        <dbReference type="ARBA" id="ARBA00022989"/>
    </source>
</evidence>
<dbReference type="OrthoDB" id="271604at2759"/>
<dbReference type="PANTHER" id="PTHR13046:SF0">
    <property type="entry name" value="CAAX PRENYL PROTEASE 2"/>
    <property type="match status" value="1"/>
</dbReference>
<dbReference type="InterPro" id="IPR039731">
    <property type="entry name" value="Rce1"/>
</dbReference>
<dbReference type="Proteomes" id="UP000310708">
    <property type="component" value="Unassembled WGS sequence"/>
</dbReference>
<evidence type="ECO:0000256" key="6">
    <source>
        <dbReference type="ARBA" id="ARBA00022824"/>
    </source>
</evidence>
<evidence type="ECO:0000313" key="22">
    <source>
        <dbReference type="Proteomes" id="UP000310708"/>
    </source>
</evidence>
<evidence type="ECO:0000313" key="13">
    <source>
        <dbReference type="EMBL" id="TIB80253.1"/>
    </source>
</evidence>
<dbReference type="Pfam" id="PF02517">
    <property type="entry name" value="Rce1-like"/>
    <property type="match status" value="1"/>
</dbReference>
<evidence type="ECO:0000256" key="10">
    <source>
        <dbReference type="ARBA" id="ARBA00049729"/>
    </source>
</evidence>
<evidence type="ECO:0000313" key="16">
    <source>
        <dbReference type="EMBL" id="TIC58933.1"/>
    </source>
</evidence>
<evidence type="ECO:0000256" key="9">
    <source>
        <dbReference type="ARBA" id="ARBA00047280"/>
    </source>
</evidence>
<evidence type="ECO:0000313" key="20">
    <source>
        <dbReference type="Proteomes" id="UP000307169"/>
    </source>
</evidence>
<dbReference type="OMA" id="HSFCNWC"/>
<dbReference type="Proteomes" id="UP000307169">
    <property type="component" value="Unassembled WGS sequence"/>
</dbReference>
<evidence type="ECO:0000256" key="5">
    <source>
        <dbReference type="ARBA" id="ARBA00022801"/>
    </source>
</evidence>
<keyword evidence="4 11" id="KW-0812">Transmembrane</keyword>
<feature type="transmembrane region" description="Helical" evidence="11">
    <location>
        <begin position="148"/>
        <end position="166"/>
    </location>
</feature>
<dbReference type="Proteomes" id="UP000305647">
    <property type="component" value="Unassembled WGS sequence"/>
</dbReference>
<keyword evidence="7 11" id="KW-1133">Transmembrane helix</keyword>
<feature type="transmembrane region" description="Helical" evidence="11">
    <location>
        <begin position="187"/>
        <end position="209"/>
    </location>
</feature>
<keyword evidence="3" id="KW-0645">Protease</keyword>
<dbReference type="GO" id="GO:0071586">
    <property type="term" value="P:CAAX-box protein processing"/>
    <property type="evidence" value="ECO:0007669"/>
    <property type="project" value="InterPro"/>
</dbReference>
<evidence type="ECO:0000256" key="1">
    <source>
        <dbReference type="ARBA" id="ARBA00004477"/>
    </source>
</evidence>
<sequence length="265" mass="29768">MTIGTFLSLTFSISYVYAVYFTSLSRGQRDDPAVMISRMKNVVVSNIACLIVIVYLEMKLHNHSLFLGLKQTGLSIPNIDALKPIILAPILYFGHIVASLLTKEPLLPTASEVRSLTFVRNIIVAPITEEITFRACIISAFRLDSHKWSNTSIILLTPLFFGLAHVHHGRQRYLSSDRSSQAFIREMLVIAVQLTYTTLFGSFAAYVFLRTNSIWPCILTHMQCNYFGLPNFGLINEVQGVHRKVTIGLSYTAGIALFTYLLRSL</sequence>
<evidence type="ECO:0000313" key="19">
    <source>
        <dbReference type="Proteomes" id="UP000305647"/>
    </source>
</evidence>
<evidence type="ECO:0000256" key="4">
    <source>
        <dbReference type="ARBA" id="ARBA00022692"/>
    </source>
</evidence>
<evidence type="ECO:0000256" key="3">
    <source>
        <dbReference type="ARBA" id="ARBA00022670"/>
    </source>
</evidence>
<feature type="domain" description="CAAX prenyl protease 2/Lysostaphin resistance protein A-like" evidence="12">
    <location>
        <begin position="116"/>
        <end position="227"/>
    </location>
</feature>
<dbReference type="EMBL" id="SPRC01000017">
    <property type="protein sequence ID" value="TIB80253.1"/>
    <property type="molecule type" value="Genomic_DNA"/>
</dbReference>
<dbReference type="PANTHER" id="PTHR13046">
    <property type="entry name" value="PROTEASE U48 CAAX PRENYL PROTEASE RCE1"/>
    <property type="match status" value="1"/>
</dbReference>
<evidence type="ECO:0000313" key="15">
    <source>
        <dbReference type="EMBL" id="TIC29285.1"/>
    </source>
</evidence>
<keyword evidence="6" id="KW-0256">Endoplasmic reticulum</keyword>
<dbReference type="EMBL" id="SPRH01000031">
    <property type="protein sequence ID" value="TIB99287.1"/>
    <property type="molecule type" value="Genomic_DNA"/>
</dbReference>
<name>A0A4T0NR86_9BASI</name>
<evidence type="ECO:0000313" key="14">
    <source>
        <dbReference type="EMBL" id="TIB99287.1"/>
    </source>
</evidence>
<reference evidence="18 19" key="1">
    <citation type="submission" date="2019-03" db="EMBL/GenBank/DDBJ databases">
        <title>Sequencing 25 genomes of Wallemia mellicola.</title>
        <authorList>
            <person name="Gostincar C."/>
        </authorList>
    </citation>
    <scope>NUCLEOTIDE SEQUENCE [LARGE SCALE GENOMIC DNA]</scope>
    <source>
        <strain evidence="14 20">EXF-1262</strain>
        <strain evidence="16 18">EXF-1277</strain>
        <strain evidence="13 21">EXF-6152</strain>
        <strain evidence="17 22">EXF-757</strain>
        <strain evidence="15 19">EXF-8738</strain>
    </source>
</reference>
<evidence type="ECO:0000256" key="11">
    <source>
        <dbReference type="SAM" id="Phobius"/>
    </source>
</evidence>
<comment type="subcellular location">
    <subcellularLocation>
        <location evidence="1">Endoplasmic reticulum membrane</location>
        <topology evidence="1">Multi-pass membrane protein</topology>
    </subcellularLocation>
</comment>
<protein>
    <recommendedName>
        <fullName evidence="10">intramembrane prenyl-peptidase Rce1</fullName>
        <ecNumber evidence="10">3.4.26.1</ecNumber>
    </recommendedName>
</protein>
<keyword evidence="5" id="KW-0378">Hydrolase</keyword>
<dbReference type="EMBL" id="SPRO01000029">
    <property type="protein sequence ID" value="TIC29285.1"/>
    <property type="molecule type" value="Genomic_DNA"/>
</dbReference>
<comment type="catalytic activity">
    <reaction evidence="9">
        <text>Hydrolyzes the peptide bond -P2-(S-farnesyl or geranylgeranyl)C-P1'-P2'-P3'-COOH where P1' and P2' are amino acids with aliphatic sidechains and P3' is any C-terminal residue.</text>
        <dbReference type="EC" id="3.4.26.1"/>
    </reaction>
</comment>
<comment type="caution">
    <text evidence="14">The sequence shown here is derived from an EMBL/GenBank/DDBJ whole genome shotgun (WGS) entry which is preliminary data.</text>
</comment>
<dbReference type="AlphaFoldDB" id="A0A4T0NR86"/>
<keyword evidence="8 11" id="KW-0472">Membrane</keyword>
<evidence type="ECO:0000313" key="17">
    <source>
        <dbReference type="EMBL" id="TIC64301.1"/>
    </source>
</evidence>
<dbReference type="GO" id="GO:0004222">
    <property type="term" value="F:metalloendopeptidase activity"/>
    <property type="evidence" value="ECO:0007669"/>
    <property type="project" value="InterPro"/>
</dbReference>
<evidence type="ECO:0000256" key="8">
    <source>
        <dbReference type="ARBA" id="ARBA00023136"/>
    </source>
</evidence>
<dbReference type="EMBL" id="SPRV01000073">
    <property type="protein sequence ID" value="TIC58933.1"/>
    <property type="molecule type" value="Genomic_DNA"/>
</dbReference>
<evidence type="ECO:0000259" key="12">
    <source>
        <dbReference type="Pfam" id="PF02517"/>
    </source>
</evidence>
<organism evidence="14 20">
    <name type="scientific">Wallemia mellicola</name>
    <dbReference type="NCBI Taxonomy" id="1708541"/>
    <lineage>
        <taxon>Eukaryota</taxon>
        <taxon>Fungi</taxon>
        <taxon>Dikarya</taxon>
        <taxon>Basidiomycota</taxon>
        <taxon>Wallemiomycotina</taxon>
        <taxon>Wallemiomycetes</taxon>
        <taxon>Wallemiales</taxon>
        <taxon>Wallemiaceae</taxon>
        <taxon>Wallemia</taxon>
    </lineage>
</organism>
<feature type="transmembrane region" description="Helical" evidence="11">
    <location>
        <begin position="42"/>
        <end position="60"/>
    </location>
</feature>
<comment type="similarity">
    <text evidence="2">Belongs to the peptidase U48 family.</text>
</comment>
<dbReference type="InterPro" id="IPR003675">
    <property type="entry name" value="Rce1/LyrA-like_dom"/>
</dbReference>
<feature type="transmembrane region" description="Helical" evidence="11">
    <location>
        <begin position="245"/>
        <end position="262"/>
    </location>
</feature>